<evidence type="ECO:0000313" key="2">
    <source>
        <dbReference type="Proteomes" id="UP000830583"/>
    </source>
</evidence>
<proteinExistence type="predicted"/>
<protein>
    <submittedName>
        <fullName evidence="1">Uncharacterized protein</fullName>
    </submittedName>
</protein>
<keyword evidence="2" id="KW-1185">Reference proteome</keyword>
<dbReference type="RefSeq" id="WP_248435723.1">
    <property type="nucleotide sequence ID" value="NZ_CP096205.1"/>
</dbReference>
<organism evidence="1 2">
    <name type="scientific">Flavobacterium azooxidireducens</name>
    <dbReference type="NCBI Taxonomy" id="1871076"/>
    <lineage>
        <taxon>Bacteria</taxon>
        <taxon>Pseudomonadati</taxon>
        <taxon>Bacteroidota</taxon>
        <taxon>Flavobacteriia</taxon>
        <taxon>Flavobacteriales</taxon>
        <taxon>Flavobacteriaceae</taxon>
        <taxon>Flavobacterium</taxon>
    </lineage>
</organism>
<evidence type="ECO:0000313" key="1">
    <source>
        <dbReference type="EMBL" id="UPQ80069.1"/>
    </source>
</evidence>
<name>A0ABY4KHQ2_9FLAO</name>
<sequence length="212" mass="25174">MKSVLKERELSGEMVDSTNLNTLSGMLMDESVTELFMNELLSEEDDRHVKYHHIYKNESIYEYVTSFDYPIKDYYKFIDTKTALEKNVSHDSITVVKPEEPYGYSFDEIIKLEEFRNEIREINSFKCFKVLLEYKFGENADEGLGDQDYISFVNSKKQTKELWVTENIKSHYHPVLKYKSILEKYYPLEISEFSEAMNGIKTMYIIDEFDLK</sequence>
<dbReference type="EMBL" id="CP096205">
    <property type="protein sequence ID" value="UPQ80069.1"/>
    <property type="molecule type" value="Genomic_DNA"/>
</dbReference>
<gene>
    <name evidence="1" type="ORF">M0M57_04355</name>
</gene>
<reference evidence="1" key="1">
    <citation type="submission" date="2022-04" db="EMBL/GenBank/DDBJ databases">
        <title>Consumption of N2O by Flavobacterium azooxidireducens sp. nov. isolated from Decomposing Leaf Litter of Phragmites australis (Cav.).</title>
        <authorList>
            <person name="Behrendt U."/>
            <person name="Spanner T."/>
            <person name="Augustin J."/>
            <person name="Horn M.A."/>
            <person name="Kolb S."/>
            <person name="Ulrich A."/>
        </authorList>
    </citation>
    <scope>NUCLEOTIDE SEQUENCE</scope>
    <source>
        <strain evidence="1">IGB 4-14</strain>
    </source>
</reference>
<accession>A0ABY4KHQ2</accession>
<dbReference type="Proteomes" id="UP000830583">
    <property type="component" value="Chromosome"/>
</dbReference>